<name>X0YYW2_9ZZZZ</name>
<evidence type="ECO:0000313" key="1">
    <source>
        <dbReference type="EMBL" id="GAG41671.1"/>
    </source>
</evidence>
<gene>
    <name evidence="1" type="ORF">S01H1_64405</name>
</gene>
<accession>X0YYW2</accession>
<feature type="non-terminal residue" evidence="1">
    <location>
        <position position="1"/>
    </location>
</feature>
<protein>
    <submittedName>
        <fullName evidence="1">Uncharacterized protein</fullName>
    </submittedName>
</protein>
<comment type="caution">
    <text evidence="1">The sequence shown here is derived from an EMBL/GenBank/DDBJ whole genome shotgun (WGS) entry which is preliminary data.</text>
</comment>
<proteinExistence type="predicted"/>
<organism evidence="1">
    <name type="scientific">marine sediment metagenome</name>
    <dbReference type="NCBI Taxonomy" id="412755"/>
    <lineage>
        <taxon>unclassified sequences</taxon>
        <taxon>metagenomes</taxon>
        <taxon>ecological metagenomes</taxon>
    </lineage>
</organism>
<dbReference type="EMBL" id="BARS01042449">
    <property type="protein sequence ID" value="GAG41671.1"/>
    <property type="molecule type" value="Genomic_DNA"/>
</dbReference>
<sequence>TAFDSTIHGRGSKPTCYRKVFAASAEITRVLKTRTNGWADLKLTVSYNAPSGSATLLARFNGTEYRVARVISCAWVRCKVTAKEHTCSRPFEFDETYGHCDAPVRKGGSWNLPWE</sequence>
<reference evidence="1" key="1">
    <citation type="journal article" date="2014" name="Front. Microbiol.">
        <title>High frequency of phylogenetically diverse reductive dehalogenase-homologous genes in deep subseafloor sedimentary metagenomes.</title>
        <authorList>
            <person name="Kawai M."/>
            <person name="Futagami T."/>
            <person name="Toyoda A."/>
            <person name="Takaki Y."/>
            <person name="Nishi S."/>
            <person name="Hori S."/>
            <person name="Arai W."/>
            <person name="Tsubouchi T."/>
            <person name="Morono Y."/>
            <person name="Uchiyama I."/>
            <person name="Ito T."/>
            <person name="Fujiyama A."/>
            <person name="Inagaki F."/>
            <person name="Takami H."/>
        </authorList>
    </citation>
    <scope>NUCLEOTIDE SEQUENCE</scope>
    <source>
        <strain evidence="1">Expedition CK06-06</strain>
    </source>
</reference>
<dbReference type="AlphaFoldDB" id="X0YYW2"/>